<dbReference type="Gene3D" id="3.30.2460.20">
    <property type="match status" value="1"/>
</dbReference>
<evidence type="ECO:0000313" key="11">
    <source>
        <dbReference type="Proteomes" id="UP000594262"/>
    </source>
</evidence>
<dbReference type="InterPro" id="IPR043158">
    <property type="entry name" value="Wnt_C"/>
</dbReference>
<dbReference type="SMART" id="SM00097">
    <property type="entry name" value="WNT1"/>
    <property type="match status" value="1"/>
</dbReference>
<dbReference type="EnsemblMetazoa" id="CLYHEMT025303.3">
    <property type="protein sequence ID" value="CLYHEMP025303.3"/>
    <property type="gene ID" value="CLYHEMG025303"/>
</dbReference>
<dbReference type="PRINTS" id="PR01349">
    <property type="entry name" value="WNTPROTEIN"/>
</dbReference>
<dbReference type="GO" id="GO:0005125">
    <property type="term" value="F:cytokine activity"/>
    <property type="evidence" value="ECO:0007669"/>
    <property type="project" value="TreeGrafter"/>
</dbReference>
<dbReference type="AlphaFoldDB" id="A0A7M5XL65"/>
<dbReference type="GO" id="GO:0005109">
    <property type="term" value="F:frizzled binding"/>
    <property type="evidence" value="ECO:0007669"/>
    <property type="project" value="TreeGrafter"/>
</dbReference>
<name>A0A7M5XL65_9CNID</name>
<comment type="function">
    <text evidence="8">Ligand for members of the frizzled family of seven transmembrane receptors.</text>
</comment>
<evidence type="ECO:0000256" key="2">
    <source>
        <dbReference type="ARBA" id="ARBA00005683"/>
    </source>
</evidence>
<dbReference type="InterPro" id="IPR005817">
    <property type="entry name" value="Wnt"/>
</dbReference>
<keyword evidence="7" id="KW-1015">Disulfide bond</keyword>
<keyword evidence="11" id="KW-1185">Reference proteome</keyword>
<dbReference type="PANTHER" id="PTHR12027">
    <property type="entry name" value="WNT RELATED"/>
    <property type="match status" value="1"/>
</dbReference>
<accession>A0A7M5XL65</accession>
<keyword evidence="6 8" id="KW-0879">Wnt signaling pathway</keyword>
<dbReference type="GeneID" id="136818724"/>
<evidence type="ECO:0000256" key="9">
    <source>
        <dbReference type="SAM" id="SignalP"/>
    </source>
</evidence>
<evidence type="ECO:0000256" key="6">
    <source>
        <dbReference type="ARBA" id="ARBA00022687"/>
    </source>
</evidence>
<keyword evidence="4" id="KW-0964">Secreted</keyword>
<evidence type="ECO:0000256" key="8">
    <source>
        <dbReference type="RuleBase" id="RU003500"/>
    </source>
</evidence>
<keyword evidence="5" id="KW-0272">Extracellular matrix</keyword>
<keyword evidence="9" id="KW-0732">Signal</keyword>
<evidence type="ECO:0000256" key="7">
    <source>
        <dbReference type="ARBA" id="ARBA00023157"/>
    </source>
</evidence>
<evidence type="ECO:0000256" key="1">
    <source>
        <dbReference type="ARBA" id="ARBA00004498"/>
    </source>
</evidence>
<keyword evidence="3 8" id="KW-0217">Developmental protein</keyword>
<dbReference type="RefSeq" id="XP_066931061.1">
    <property type="nucleotide sequence ID" value="XM_067074960.1"/>
</dbReference>
<sequence length="364" mass="41410">MWFTFSLVYILVSATSSFSYGFNVESLPTMVAKEIADIFCENELKKYGMEKNTQFMDLCRGAPIPFLHGVEGFKRGLEHCKENFKCHRWNCTTDEDHGFKLFGTGMARASRESAIMIAMTSAGIVEHVTNQYDSGKRDRVRVSRDDCIKINSRRPRHPEEYVSVHDCNADVVKGEIQAQKMMTTWIQGLKANEKEMKMNEHNAAVGRMAVRVNMRKICKCVGLSGACNARLCFQRMKQLDVSTKWLRHRYDNAQKVQASKRAKRDGTRPLVTVERSATPAKDDLIYLLNSPNYCNYDTSTGSLGTKGRFCNRCGNGVGSCDQLCCGRGHQEYQVTRTKACNCSLVEFQMDCQQCEEKLVMYRCK</sequence>
<organism evidence="10 11">
    <name type="scientific">Clytia hemisphaerica</name>
    <dbReference type="NCBI Taxonomy" id="252671"/>
    <lineage>
        <taxon>Eukaryota</taxon>
        <taxon>Metazoa</taxon>
        <taxon>Cnidaria</taxon>
        <taxon>Hydrozoa</taxon>
        <taxon>Hydroidolina</taxon>
        <taxon>Leptothecata</taxon>
        <taxon>Obeliida</taxon>
        <taxon>Clytiidae</taxon>
        <taxon>Clytia</taxon>
    </lineage>
</organism>
<feature type="chain" id="PRO_5029523417" description="Protein Wnt" evidence="9">
    <location>
        <begin position="22"/>
        <end position="364"/>
    </location>
</feature>
<comment type="similarity">
    <text evidence="2 8">Belongs to the Wnt family.</text>
</comment>
<reference evidence="10" key="1">
    <citation type="submission" date="2021-01" db="UniProtKB">
        <authorList>
            <consortium name="EnsemblMetazoa"/>
        </authorList>
    </citation>
    <scope>IDENTIFICATION</scope>
</reference>
<feature type="signal peptide" evidence="9">
    <location>
        <begin position="1"/>
        <end position="21"/>
    </location>
</feature>
<dbReference type="GO" id="GO:0030182">
    <property type="term" value="P:neuron differentiation"/>
    <property type="evidence" value="ECO:0007669"/>
    <property type="project" value="TreeGrafter"/>
</dbReference>
<evidence type="ECO:0000313" key="10">
    <source>
        <dbReference type="EnsemblMetazoa" id="CLYHEMP025303.3"/>
    </source>
</evidence>
<comment type="subcellular location">
    <subcellularLocation>
        <location evidence="1 8">Secreted</location>
        <location evidence="1 8">Extracellular space</location>
        <location evidence="1 8">Extracellular matrix</location>
    </subcellularLocation>
</comment>
<dbReference type="Pfam" id="PF00110">
    <property type="entry name" value="wnt"/>
    <property type="match status" value="1"/>
</dbReference>
<dbReference type="Proteomes" id="UP000594262">
    <property type="component" value="Unplaced"/>
</dbReference>
<dbReference type="GO" id="GO:0060070">
    <property type="term" value="P:canonical Wnt signaling pathway"/>
    <property type="evidence" value="ECO:0007669"/>
    <property type="project" value="TreeGrafter"/>
</dbReference>
<protein>
    <recommendedName>
        <fullName evidence="8">Protein Wnt</fullName>
    </recommendedName>
</protein>
<dbReference type="GO" id="GO:0005615">
    <property type="term" value="C:extracellular space"/>
    <property type="evidence" value="ECO:0007669"/>
    <property type="project" value="TreeGrafter"/>
</dbReference>
<dbReference type="GO" id="GO:0045165">
    <property type="term" value="P:cell fate commitment"/>
    <property type="evidence" value="ECO:0007669"/>
    <property type="project" value="TreeGrafter"/>
</dbReference>
<proteinExistence type="inferred from homology"/>
<evidence type="ECO:0000256" key="3">
    <source>
        <dbReference type="ARBA" id="ARBA00022473"/>
    </source>
</evidence>
<dbReference type="OrthoDB" id="379794at2759"/>
<evidence type="ECO:0000256" key="5">
    <source>
        <dbReference type="ARBA" id="ARBA00022530"/>
    </source>
</evidence>
<evidence type="ECO:0000256" key="4">
    <source>
        <dbReference type="ARBA" id="ARBA00022525"/>
    </source>
</evidence>